<gene>
    <name evidence="2" type="ORF">ENI09_00970</name>
    <name evidence="3" type="ORF">ENI09_01785</name>
</gene>
<proteinExistence type="predicted"/>
<reference evidence="3" key="1">
    <citation type="journal article" date="2020" name="mSystems">
        <title>Genome- and Community-Level Interaction Insights into Carbon Utilization and Element Cycling Functions of Hydrothermarchaeota in Hydrothermal Sediment.</title>
        <authorList>
            <person name="Zhou Z."/>
            <person name="Liu Y."/>
            <person name="Xu W."/>
            <person name="Pan J."/>
            <person name="Luo Z.H."/>
            <person name="Li M."/>
        </authorList>
    </citation>
    <scope>NUCLEOTIDE SEQUENCE [LARGE SCALE GENOMIC DNA]</scope>
    <source>
        <strain evidence="3">HyVt-365</strain>
    </source>
</reference>
<dbReference type="PANTHER" id="PTHR42831">
    <property type="entry name" value="FE-S PROTEIN MATURATION AUXILIARY FACTOR YITW"/>
    <property type="match status" value="1"/>
</dbReference>
<dbReference type="Proteomes" id="UP000885744">
    <property type="component" value="Unassembled WGS sequence"/>
</dbReference>
<dbReference type="SUPFAM" id="SSF117916">
    <property type="entry name" value="Fe-S cluster assembly (FSCA) domain-like"/>
    <property type="match status" value="1"/>
</dbReference>
<feature type="domain" description="MIP18 family-like" evidence="1">
    <location>
        <begin position="2"/>
        <end position="75"/>
    </location>
</feature>
<sequence>MKEKILNALKKVDDPELGINVVDLGIIYKVASSGSKAAVAMTATTPFCPYLPQLVKDVKKAAESVKGIKEAKVDVVWNPPWDISKMSEDAKAELGVF</sequence>
<dbReference type="PANTHER" id="PTHR42831:SF1">
    <property type="entry name" value="FE-S PROTEIN MATURATION AUXILIARY FACTOR YITW"/>
    <property type="match status" value="1"/>
</dbReference>
<evidence type="ECO:0000313" key="2">
    <source>
        <dbReference type="EMBL" id="HEB13970.1"/>
    </source>
</evidence>
<organism evidence="3">
    <name type="scientific">candidate division WWE3 bacterium</name>
    <dbReference type="NCBI Taxonomy" id="2053526"/>
    <lineage>
        <taxon>Bacteria</taxon>
        <taxon>Katanobacteria</taxon>
    </lineage>
</organism>
<dbReference type="InterPro" id="IPR052339">
    <property type="entry name" value="Fe-S_Maturation_MIP18"/>
</dbReference>
<protein>
    <submittedName>
        <fullName evidence="3">Metal-sulfur cluster assembly factor</fullName>
    </submittedName>
</protein>
<evidence type="ECO:0000259" key="1">
    <source>
        <dbReference type="Pfam" id="PF01883"/>
    </source>
</evidence>
<comment type="caution">
    <text evidence="3">The sequence shown here is derived from an EMBL/GenBank/DDBJ whole genome shotgun (WGS) entry which is preliminary data.</text>
</comment>
<dbReference type="Pfam" id="PF01883">
    <property type="entry name" value="FeS_assembly_P"/>
    <property type="match status" value="1"/>
</dbReference>
<dbReference type="AlphaFoldDB" id="A0A7C1T600"/>
<dbReference type="InterPro" id="IPR034904">
    <property type="entry name" value="FSCA_dom_sf"/>
</dbReference>
<name>A0A7C1T600_UNCKA</name>
<dbReference type="EMBL" id="DRHH01000041">
    <property type="protein sequence ID" value="HEB13970.1"/>
    <property type="molecule type" value="Genomic_DNA"/>
</dbReference>
<dbReference type="Gene3D" id="3.30.300.130">
    <property type="entry name" value="Fe-S cluster assembly (FSCA)"/>
    <property type="match status" value="1"/>
</dbReference>
<accession>A0A7C1T600</accession>
<dbReference type="EMBL" id="DRHH01000075">
    <property type="protein sequence ID" value="HEB14119.1"/>
    <property type="molecule type" value="Genomic_DNA"/>
</dbReference>
<evidence type="ECO:0000313" key="3">
    <source>
        <dbReference type="EMBL" id="HEB14119.1"/>
    </source>
</evidence>
<dbReference type="InterPro" id="IPR002744">
    <property type="entry name" value="MIP18-like"/>
</dbReference>